<protein>
    <recommendedName>
        <fullName evidence="10">Purple acid phosphatase</fullName>
        <ecNumber evidence="10">3.1.3.2</ecNumber>
    </recommendedName>
</protein>
<keyword evidence="4" id="KW-0964">Secreted</keyword>
<dbReference type="PANTHER" id="PTHR10161:SF14">
    <property type="entry name" value="TARTRATE-RESISTANT ACID PHOSPHATASE TYPE 5"/>
    <property type="match status" value="1"/>
</dbReference>
<dbReference type="Gene3D" id="3.60.21.10">
    <property type="match status" value="1"/>
</dbReference>
<dbReference type="InterPro" id="IPR024927">
    <property type="entry name" value="Acid_PPase"/>
</dbReference>
<feature type="binding site" evidence="11">
    <location>
        <position position="45"/>
    </location>
    <ligand>
        <name>Fe cation</name>
        <dbReference type="ChEBI" id="CHEBI:24875"/>
        <label>1</label>
    </ligand>
</feature>
<feature type="binding site" evidence="11">
    <location>
        <position position="78"/>
    </location>
    <ligand>
        <name>Fe cation</name>
        <dbReference type="ChEBI" id="CHEBI:24875"/>
        <label>2</label>
    </ligand>
</feature>
<proteinExistence type="evidence at transcript level"/>
<evidence type="ECO:0000256" key="9">
    <source>
        <dbReference type="ARBA" id="ARBA00023180"/>
    </source>
</evidence>
<dbReference type="PANTHER" id="PTHR10161">
    <property type="entry name" value="TARTRATE-RESISTANT ACID PHOSPHATASE TYPE 5"/>
    <property type="match status" value="1"/>
</dbReference>
<organism evidence="14">
    <name type="scientific">Picea sitchensis</name>
    <name type="common">Sitka spruce</name>
    <name type="synonym">Pinus sitchensis</name>
    <dbReference type="NCBI Taxonomy" id="3332"/>
    <lineage>
        <taxon>Eukaryota</taxon>
        <taxon>Viridiplantae</taxon>
        <taxon>Streptophyta</taxon>
        <taxon>Embryophyta</taxon>
        <taxon>Tracheophyta</taxon>
        <taxon>Spermatophyta</taxon>
        <taxon>Pinopsida</taxon>
        <taxon>Pinidae</taxon>
        <taxon>Conifers I</taxon>
        <taxon>Pinales</taxon>
        <taxon>Pinaceae</taxon>
        <taxon>Picea</taxon>
    </lineage>
</organism>
<evidence type="ECO:0000259" key="13">
    <source>
        <dbReference type="Pfam" id="PF00149"/>
    </source>
</evidence>
<dbReference type="FunFam" id="3.60.21.10:FF:000027">
    <property type="entry name" value="Purple acid phosphatase"/>
    <property type="match status" value="1"/>
</dbReference>
<keyword evidence="10 11" id="KW-0408">Iron</keyword>
<accession>A9NSG6</accession>
<dbReference type="InterPro" id="IPR004843">
    <property type="entry name" value="Calcineurin-like_PHP"/>
</dbReference>
<dbReference type="InterPro" id="IPR051558">
    <property type="entry name" value="Metallophosphoesterase_PAP"/>
</dbReference>
<keyword evidence="7 10" id="KW-0378">Hydrolase</keyword>
<evidence type="ECO:0000256" key="7">
    <source>
        <dbReference type="ARBA" id="ARBA00022801"/>
    </source>
</evidence>
<keyword evidence="9" id="KW-0325">Glycoprotein</keyword>
<keyword evidence="6 12" id="KW-0732">Signal</keyword>
<feature type="binding site" evidence="11">
    <location>
        <position position="263"/>
    </location>
    <ligand>
        <name>Fe cation</name>
        <dbReference type="ChEBI" id="CHEBI:24875"/>
        <label>1</label>
    </ligand>
</feature>
<evidence type="ECO:0000256" key="10">
    <source>
        <dbReference type="PIRNR" id="PIRNR000898"/>
    </source>
</evidence>
<evidence type="ECO:0000256" key="11">
    <source>
        <dbReference type="PIRSR" id="PIRSR000898-1"/>
    </source>
</evidence>
<evidence type="ECO:0000256" key="8">
    <source>
        <dbReference type="ARBA" id="ARBA00022833"/>
    </source>
</evidence>
<feature type="binding site" evidence="11">
    <location>
        <position position="116"/>
    </location>
    <ligand>
        <name>Fe cation</name>
        <dbReference type="ChEBI" id="CHEBI:24875"/>
        <label>2</label>
    </ligand>
</feature>
<feature type="binding site" evidence="11">
    <location>
        <position position="81"/>
    </location>
    <ligand>
        <name>Fe cation</name>
        <dbReference type="ChEBI" id="CHEBI:24875"/>
        <label>1</label>
    </ligand>
</feature>
<dbReference type="CDD" id="cd07378">
    <property type="entry name" value="MPP_ACP5"/>
    <property type="match status" value="1"/>
</dbReference>
<comment type="subcellular location">
    <subcellularLocation>
        <location evidence="2">Secreted</location>
    </subcellularLocation>
</comment>
<keyword evidence="5 11" id="KW-0479">Metal-binding</keyword>
<feature type="binding site" evidence="11">
    <location>
        <position position="226"/>
    </location>
    <ligand>
        <name>Fe cation</name>
        <dbReference type="ChEBI" id="CHEBI:24875"/>
        <label>2</label>
    </ligand>
</feature>
<evidence type="ECO:0000256" key="6">
    <source>
        <dbReference type="ARBA" id="ARBA00022729"/>
    </source>
</evidence>
<dbReference type="Pfam" id="PF00149">
    <property type="entry name" value="Metallophos"/>
    <property type="match status" value="1"/>
</dbReference>
<comment type="cofactor">
    <cofactor evidence="11">
        <name>Fe cation</name>
        <dbReference type="ChEBI" id="CHEBI:24875"/>
    </cofactor>
    <text evidence="11">Binds 2 iron ions per subunit.</text>
</comment>
<feature type="chain" id="PRO_5002741911" description="Purple acid phosphatase" evidence="12">
    <location>
        <begin position="28"/>
        <end position="349"/>
    </location>
</feature>
<evidence type="ECO:0000256" key="3">
    <source>
        <dbReference type="ARBA" id="ARBA00008723"/>
    </source>
</evidence>
<feature type="binding site" evidence="11">
    <location>
        <position position="78"/>
    </location>
    <ligand>
        <name>Fe cation</name>
        <dbReference type="ChEBI" id="CHEBI:24875"/>
        <label>1</label>
    </ligand>
</feature>
<dbReference type="PIRSF" id="PIRSF000898">
    <property type="entry name" value="Acid_Ptase_5"/>
    <property type="match status" value="1"/>
</dbReference>
<evidence type="ECO:0000256" key="1">
    <source>
        <dbReference type="ARBA" id="ARBA00000032"/>
    </source>
</evidence>
<comment type="catalytic activity">
    <reaction evidence="1 10">
        <text>a phosphate monoester + H2O = an alcohol + phosphate</text>
        <dbReference type="Rhea" id="RHEA:15017"/>
        <dbReference type="ChEBI" id="CHEBI:15377"/>
        <dbReference type="ChEBI" id="CHEBI:30879"/>
        <dbReference type="ChEBI" id="CHEBI:43474"/>
        <dbReference type="ChEBI" id="CHEBI:67140"/>
        <dbReference type="EC" id="3.1.3.2"/>
    </reaction>
</comment>
<sequence length="349" mass="39781">MLSTFTMKFQSQIAVIALLLCFFLSCGQLVTKQAGGSLNFLVVGDWGRKGLYNQSQVAYQMGRIAEDLDVDFIISTGDNFYEDGLTGVADPSFLQSFSQIYTAKSLQKPWYAVLGNHDYRGDVLAQLDPVLKEIDNRWHCQRSFTLKYNLCTLPSVSANDIECPSAAELYFVDTTPFVDKYWEIPNEDTYDWRGVTPRDIYLRRQLQDLEKALKISKATWKIVIGHHTLRSVGEHGDTEELVQQMLPILEEFKVDLYINGHDHCLEHIKSLTSPIQFLTSGGGSKAWRGMKKDADMNGVEMYYDGQGFMVMKITQKNLHAIFYDIEGNIIHELEMSKNHTNLWAKKSSN</sequence>
<evidence type="ECO:0000256" key="2">
    <source>
        <dbReference type="ARBA" id="ARBA00004613"/>
    </source>
</evidence>
<dbReference type="AlphaFoldDB" id="A9NSG6"/>
<comment type="similarity">
    <text evidence="3">Belongs to the metallophosphoesterase superfamily. Purple acid phosphatase family.</text>
</comment>
<dbReference type="GO" id="GO:0003993">
    <property type="term" value="F:acid phosphatase activity"/>
    <property type="evidence" value="ECO:0007669"/>
    <property type="project" value="UniProtKB-UniRule"/>
</dbReference>
<dbReference type="SUPFAM" id="SSF56300">
    <property type="entry name" value="Metallo-dependent phosphatases"/>
    <property type="match status" value="1"/>
</dbReference>
<dbReference type="InterPro" id="IPR029052">
    <property type="entry name" value="Metallo-depent_PP-like"/>
</dbReference>
<dbReference type="EC" id="3.1.3.2" evidence="10"/>
<dbReference type="GO" id="GO:0046872">
    <property type="term" value="F:metal ion binding"/>
    <property type="evidence" value="ECO:0007669"/>
    <property type="project" value="UniProtKB-KW"/>
</dbReference>
<name>A9NSG6_PICSI</name>
<evidence type="ECO:0000256" key="5">
    <source>
        <dbReference type="ARBA" id="ARBA00022723"/>
    </source>
</evidence>
<feature type="binding site" evidence="11">
    <location>
        <position position="261"/>
    </location>
    <ligand>
        <name>Fe cation</name>
        <dbReference type="ChEBI" id="CHEBI:24875"/>
        <label>2</label>
    </ligand>
</feature>
<evidence type="ECO:0000256" key="4">
    <source>
        <dbReference type="ARBA" id="ARBA00022525"/>
    </source>
</evidence>
<reference evidence="14" key="1">
    <citation type="journal article" date="2008" name="BMC Genomics">
        <title>A conifer genomics resource of 200,000 spruce (Picea spp.) ESTs and 6,464 high-quality, sequence-finished full-length cDNAs for Sitka spruce (Picea sitchensis).</title>
        <authorList>
            <person name="Ralph S.G."/>
            <person name="Chun H.J."/>
            <person name="Kolosova N."/>
            <person name="Cooper D."/>
            <person name="Oddy C."/>
            <person name="Ritland C.E."/>
            <person name="Kirkpatrick R."/>
            <person name="Moore R."/>
            <person name="Barber S."/>
            <person name="Holt R.A."/>
            <person name="Jones S.J."/>
            <person name="Marra M.A."/>
            <person name="Douglas C.J."/>
            <person name="Ritland K."/>
            <person name="Bohlmann J."/>
        </authorList>
    </citation>
    <scope>NUCLEOTIDE SEQUENCE</scope>
    <source>
        <tissue evidence="14">Green portion of the leader tissue</tissue>
    </source>
</reference>
<evidence type="ECO:0000313" key="14">
    <source>
        <dbReference type="EMBL" id="ABK23577.1"/>
    </source>
</evidence>
<dbReference type="EMBL" id="EF084255">
    <property type="protein sequence ID" value="ABK23577.1"/>
    <property type="molecule type" value="mRNA"/>
</dbReference>
<feature type="domain" description="Calcineurin-like phosphoesterase" evidence="13">
    <location>
        <begin position="39"/>
        <end position="264"/>
    </location>
</feature>
<dbReference type="GO" id="GO:0005576">
    <property type="term" value="C:extracellular region"/>
    <property type="evidence" value="ECO:0007669"/>
    <property type="project" value="UniProtKB-SubCell"/>
</dbReference>
<keyword evidence="8" id="KW-0862">Zinc</keyword>
<feature type="signal peptide" evidence="12">
    <location>
        <begin position="1"/>
        <end position="27"/>
    </location>
</feature>
<evidence type="ECO:0000256" key="12">
    <source>
        <dbReference type="SAM" id="SignalP"/>
    </source>
</evidence>